<feature type="transmembrane region" description="Helical" evidence="14">
    <location>
        <begin position="250"/>
        <end position="274"/>
    </location>
</feature>
<evidence type="ECO:0000256" key="4">
    <source>
        <dbReference type="ARBA" id="ARBA00022692"/>
    </source>
</evidence>
<evidence type="ECO:0000256" key="5">
    <source>
        <dbReference type="ARBA" id="ARBA00022989"/>
    </source>
</evidence>
<reference evidence="16" key="3">
    <citation type="submission" date="2025-09" db="UniProtKB">
        <authorList>
            <consortium name="Ensembl"/>
        </authorList>
    </citation>
    <scope>IDENTIFICATION</scope>
</reference>
<evidence type="ECO:0000313" key="17">
    <source>
        <dbReference type="Proteomes" id="UP001501920"/>
    </source>
</evidence>
<dbReference type="GeneID" id="108441243"/>
<dbReference type="InterPro" id="IPR017452">
    <property type="entry name" value="GPCR_Rhodpsn_7TM"/>
</dbReference>
<keyword evidence="5 14" id="KW-1133">Transmembrane helix</keyword>
<comment type="similarity">
    <text evidence="12">Belongs to the G-protein coupled receptor 1 family.</text>
</comment>
<name>A0AAR2KEN5_PYGNA</name>
<evidence type="ECO:0000256" key="6">
    <source>
        <dbReference type="ARBA" id="ARBA00023040"/>
    </source>
</evidence>
<accession>A0AAR2KEN5</accession>
<dbReference type="CTD" id="1269"/>
<keyword evidence="17" id="KW-1185">Reference proteome</keyword>
<dbReference type="Proteomes" id="UP001501920">
    <property type="component" value="Chromosome 19"/>
</dbReference>
<keyword evidence="7 14" id="KW-0472">Membrane</keyword>
<dbReference type="GO" id="GO:0005886">
    <property type="term" value="C:plasma membrane"/>
    <property type="evidence" value="ECO:0007669"/>
    <property type="project" value="UniProtKB-SubCell"/>
</dbReference>
<keyword evidence="3" id="KW-1003">Cell membrane</keyword>
<keyword evidence="11" id="KW-0966">Cell projection</keyword>
<evidence type="ECO:0000256" key="8">
    <source>
        <dbReference type="ARBA" id="ARBA00023170"/>
    </source>
</evidence>
<protein>
    <recommendedName>
        <fullName evidence="15">G-protein coupled receptors family 1 profile domain-containing protein</fullName>
    </recommendedName>
</protein>
<dbReference type="Gene3D" id="1.20.1070.10">
    <property type="entry name" value="Rhodopsin 7-helix transmembrane proteins"/>
    <property type="match status" value="1"/>
</dbReference>
<proteinExistence type="inferred from homology"/>
<feature type="transmembrane region" description="Helical" evidence="14">
    <location>
        <begin position="154"/>
        <end position="174"/>
    </location>
</feature>
<evidence type="ECO:0000256" key="11">
    <source>
        <dbReference type="ARBA" id="ARBA00023273"/>
    </source>
</evidence>
<sequence>MATEQNEMTTDHGALTTTGVKSCENLSCYLVLSNTEKSIITWICCFTGPATFLENILVLVVIGASARLRKRPSYLFIGSLAVADVLASTFFPIFFLEFHLLGHRDNSDIYLFKLGGVTMAFTGSVGSLFLTSMDRYLCIYKAPRYKLLLSRRRALFGILALWTVTIVISFLPLIGWRCRNKTPCSRLFPYVDPYYMSCWAGLMLVVLVLILVAYVLILWKAHHHEAVMEARTPGRSTMGQRDRMRVDIRLARTLGLILLILVLCWVPSLAILVVDVSRELTLKEQRAFAFCGTLCLVNSAVNPLLYALRCRELRRALFYLLRRVRRVCTKGTGVCASGQKKDNDAGQTENKDKDTLSESLDRLHLD</sequence>
<dbReference type="Ensembl" id="ENSPNAT00000081939.1">
    <property type="protein sequence ID" value="ENSPNAP00000060934.1"/>
    <property type="gene ID" value="ENSPNAG00000032333.1"/>
</dbReference>
<dbReference type="PROSITE" id="PS50262">
    <property type="entry name" value="G_PROTEIN_RECEP_F1_2"/>
    <property type="match status" value="1"/>
</dbReference>
<evidence type="ECO:0000256" key="1">
    <source>
        <dbReference type="ARBA" id="ARBA00004487"/>
    </source>
</evidence>
<evidence type="ECO:0000256" key="14">
    <source>
        <dbReference type="SAM" id="Phobius"/>
    </source>
</evidence>
<feature type="transmembrane region" description="Helical" evidence="14">
    <location>
        <begin position="286"/>
        <end position="308"/>
    </location>
</feature>
<gene>
    <name evidence="16" type="primary">CNR2</name>
</gene>
<organism evidence="16 17">
    <name type="scientific">Pygocentrus nattereri</name>
    <name type="common">Red-bellied piranha</name>
    <dbReference type="NCBI Taxonomy" id="42514"/>
    <lineage>
        <taxon>Eukaryota</taxon>
        <taxon>Metazoa</taxon>
        <taxon>Chordata</taxon>
        <taxon>Craniata</taxon>
        <taxon>Vertebrata</taxon>
        <taxon>Euteleostomi</taxon>
        <taxon>Actinopterygii</taxon>
        <taxon>Neopterygii</taxon>
        <taxon>Teleostei</taxon>
        <taxon>Ostariophysi</taxon>
        <taxon>Characiformes</taxon>
        <taxon>Characoidei</taxon>
        <taxon>Pygocentrus</taxon>
    </lineage>
</organism>
<dbReference type="GO" id="GO:0004949">
    <property type="term" value="F:cannabinoid receptor activity"/>
    <property type="evidence" value="ECO:0007669"/>
    <property type="project" value="InterPro"/>
</dbReference>
<comment type="subcellular location">
    <subcellularLocation>
        <location evidence="2">Cell membrane</location>
        <topology evidence="2">Multi-pass membrane protein</topology>
    </subcellularLocation>
    <subcellularLocation>
        <location evidence="1">Cell projection</location>
        <location evidence="1">Neuron projection</location>
    </subcellularLocation>
</comment>
<evidence type="ECO:0000256" key="10">
    <source>
        <dbReference type="ARBA" id="ARBA00023224"/>
    </source>
</evidence>
<keyword evidence="10 12" id="KW-0807">Transducer</keyword>
<dbReference type="PRINTS" id="PR00362">
    <property type="entry name" value="CANNABINOIDR"/>
</dbReference>
<feature type="transmembrane region" description="Helical" evidence="14">
    <location>
        <begin position="194"/>
        <end position="219"/>
    </location>
</feature>
<dbReference type="PROSITE" id="PS00237">
    <property type="entry name" value="G_PROTEIN_RECEP_F1_1"/>
    <property type="match status" value="1"/>
</dbReference>
<keyword evidence="4 12" id="KW-0812">Transmembrane</keyword>
<dbReference type="AlphaFoldDB" id="A0AAR2KEN5"/>
<dbReference type="SMART" id="SM01381">
    <property type="entry name" value="7TM_GPCR_Srsx"/>
    <property type="match status" value="1"/>
</dbReference>
<dbReference type="InterPro" id="IPR002230">
    <property type="entry name" value="Cnbnoid_rcpt"/>
</dbReference>
<dbReference type="GO" id="GO:0043005">
    <property type="term" value="C:neuron projection"/>
    <property type="evidence" value="ECO:0007669"/>
    <property type="project" value="UniProtKB-SubCell"/>
</dbReference>
<dbReference type="RefSeq" id="XP_017576150.1">
    <property type="nucleotide sequence ID" value="XM_017720661.2"/>
</dbReference>
<evidence type="ECO:0000256" key="9">
    <source>
        <dbReference type="ARBA" id="ARBA00023180"/>
    </source>
</evidence>
<reference evidence="16 17" key="1">
    <citation type="submission" date="2020-10" db="EMBL/GenBank/DDBJ databases">
        <title>Pygocentrus nattereri (red-bellied piranha) genome, fPygNat1, primary haplotype.</title>
        <authorList>
            <person name="Myers G."/>
            <person name="Meyer A."/>
            <person name="Karagic N."/>
            <person name="Pippel M."/>
            <person name="Winkler S."/>
            <person name="Tracey A."/>
            <person name="Wood J."/>
            <person name="Formenti G."/>
            <person name="Howe K."/>
            <person name="Fedrigo O."/>
            <person name="Jarvis E.D."/>
        </authorList>
    </citation>
    <scope>NUCLEOTIDE SEQUENCE [LARGE SCALE GENOMIC DNA]</scope>
</reference>
<dbReference type="RefSeq" id="XP_017576151.1">
    <property type="nucleotide sequence ID" value="XM_017720662.2"/>
</dbReference>
<feature type="transmembrane region" description="Helical" evidence="14">
    <location>
        <begin position="74"/>
        <end position="98"/>
    </location>
</feature>
<dbReference type="PANTHER" id="PTHR22750">
    <property type="entry name" value="G-PROTEIN COUPLED RECEPTOR"/>
    <property type="match status" value="1"/>
</dbReference>
<evidence type="ECO:0000259" key="15">
    <source>
        <dbReference type="PROSITE" id="PS50262"/>
    </source>
</evidence>
<feature type="transmembrane region" description="Helical" evidence="14">
    <location>
        <begin position="110"/>
        <end position="133"/>
    </location>
</feature>
<dbReference type="GeneTree" id="ENSGT01140000282530"/>
<feature type="transmembrane region" description="Helical" evidence="14">
    <location>
        <begin position="39"/>
        <end position="62"/>
    </location>
</feature>
<feature type="region of interest" description="Disordered" evidence="13">
    <location>
        <begin position="336"/>
        <end position="366"/>
    </location>
</feature>
<evidence type="ECO:0000256" key="7">
    <source>
        <dbReference type="ARBA" id="ARBA00023136"/>
    </source>
</evidence>
<keyword evidence="8 12" id="KW-0675">Receptor</keyword>
<keyword evidence="9" id="KW-0325">Glycoprotein</keyword>
<dbReference type="PRINTS" id="PR00237">
    <property type="entry name" value="GPCRRHODOPSN"/>
</dbReference>
<dbReference type="SUPFAM" id="SSF81321">
    <property type="entry name" value="Family A G protein-coupled receptor-like"/>
    <property type="match status" value="1"/>
</dbReference>
<evidence type="ECO:0000256" key="12">
    <source>
        <dbReference type="RuleBase" id="RU000688"/>
    </source>
</evidence>
<dbReference type="Pfam" id="PF00001">
    <property type="entry name" value="7tm_1"/>
    <property type="match status" value="1"/>
</dbReference>
<evidence type="ECO:0000256" key="2">
    <source>
        <dbReference type="ARBA" id="ARBA00004651"/>
    </source>
</evidence>
<evidence type="ECO:0000256" key="13">
    <source>
        <dbReference type="SAM" id="MobiDB-lite"/>
    </source>
</evidence>
<evidence type="ECO:0000256" key="3">
    <source>
        <dbReference type="ARBA" id="ARBA00022475"/>
    </source>
</evidence>
<dbReference type="InterPro" id="IPR000276">
    <property type="entry name" value="GPCR_Rhodpsn"/>
</dbReference>
<evidence type="ECO:0000313" key="16">
    <source>
        <dbReference type="Ensembl" id="ENSPNAP00000060934.1"/>
    </source>
</evidence>
<feature type="domain" description="G-protein coupled receptors family 1 profile" evidence="15">
    <location>
        <begin position="54"/>
        <end position="306"/>
    </location>
</feature>
<keyword evidence="6 12" id="KW-0297">G-protein coupled receptor</keyword>
<feature type="compositionally biased region" description="Basic and acidic residues" evidence="13">
    <location>
        <begin position="339"/>
        <end position="366"/>
    </location>
</feature>
<dbReference type="RefSeq" id="XP_017576149.1">
    <property type="nucleotide sequence ID" value="XM_017720660.2"/>
</dbReference>
<reference evidence="16" key="2">
    <citation type="submission" date="2025-08" db="UniProtKB">
        <authorList>
            <consortium name="Ensembl"/>
        </authorList>
    </citation>
    <scope>IDENTIFICATION</scope>
</reference>